<sequence>MFIANVLLQLLFVYSLIDCQIVNVTIFTESQCKYCTSLLHEQIWPFSLNRPGIMNLQIIPFGKGSCDFYPQKTFHCHCMHGPNECDLNRLQNCAIALFPRNYLGLLACAQGLNTLKEAFAVCLPPFKPETQKRLIECASTQEGELLNYYSMLYTHAADIRIWPTMFVNGRFFDRSYPVETEICRHTNWC</sequence>
<dbReference type="WBParaSite" id="DME_0000397401-mRNA-1">
    <property type="protein sequence ID" value="DME_0000397401-mRNA-1"/>
    <property type="gene ID" value="DME_0000397401"/>
</dbReference>
<keyword evidence="6" id="KW-1185">Reference proteome</keyword>
<gene>
    <name evidence="4" type="ORF">DME_LOCUS7979</name>
</gene>
<dbReference type="STRING" id="318479.A0A0N4UA26"/>
<dbReference type="GO" id="GO:0016671">
    <property type="term" value="F:oxidoreductase activity, acting on a sulfur group of donors, disulfide as acceptor"/>
    <property type="evidence" value="ECO:0007669"/>
    <property type="project" value="InterPro"/>
</dbReference>
<dbReference type="Pfam" id="PF03227">
    <property type="entry name" value="GILT"/>
    <property type="match status" value="1"/>
</dbReference>
<dbReference type="AlphaFoldDB" id="A0A0N4UA26"/>
<dbReference type="OrthoDB" id="958254at2759"/>
<evidence type="ECO:0000313" key="7">
    <source>
        <dbReference type="WBParaSite" id="DME_0000397401-mRNA-1"/>
    </source>
</evidence>
<evidence type="ECO:0000313" key="4">
    <source>
        <dbReference type="EMBL" id="VDN58006.1"/>
    </source>
</evidence>
<dbReference type="Proteomes" id="UP000038040">
    <property type="component" value="Unplaced"/>
</dbReference>
<evidence type="ECO:0000313" key="6">
    <source>
        <dbReference type="Proteomes" id="UP000274756"/>
    </source>
</evidence>
<feature type="signal peptide" evidence="3">
    <location>
        <begin position="1"/>
        <end position="19"/>
    </location>
</feature>
<dbReference type="PANTHER" id="PTHR13234">
    <property type="entry name" value="GAMMA-INTERFERON INDUCIBLE LYSOSOMAL THIOL REDUCTASE GILT"/>
    <property type="match status" value="1"/>
</dbReference>
<reference evidence="7" key="1">
    <citation type="submission" date="2017-02" db="UniProtKB">
        <authorList>
            <consortium name="WormBaseParasite"/>
        </authorList>
    </citation>
    <scope>IDENTIFICATION</scope>
</reference>
<proteinExistence type="inferred from homology"/>
<dbReference type="InterPro" id="IPR004911">
    <property type="entry name" value="Interferon-induced_GILT"/>
</dbReference>
<dbReference type="PANTHER" id="PTHR13234:SF14">
    <property type="entry name" value="GAMMA INTERFERON INDUCIBLE LYSOSOMAL THIOL REDUCTASE"/>
    <property type="match status" value="1"/>
</dbReference>
<feature type="chain" id="PRO_5041080017" evidence="3">
    <location>
        <begin position="20"/>
        <end position="189"/>
    </location>
</feature>
<keyword evidence="3" id="KW-0732">Signal</keyword>
<evidence type="ECO:0000256" key="2">
    <source>
        <dbReference type="ARBA" id="ARBA00023180"/>
    </source>
</evidence>
<name>A0A0N4UA26_DRAME</name>
<comment type="similarity">
    <text evidence="1">Belongs to the GILT family.</text>
</comment>
<evidence type="ECO:0000256" key="1">
    <source>
        <dbReference type="ARBA" id="ARBA00005679"/>
    </source>
</evidence>
<evidence type="ECO:0000256" key="3">
    <source>
        <dbReference type="SAM" id="SignalP"/>
    </source>
</evidence>
<reference evidence="4 6" key="2">
    <citation type="submission" date="2018-11" db="EMBL/GenBank/DDBJ databases">
        <authorList>
            <consortium name="Pathogen Informatics"/>
        </authorList>
    </citation>
    <scope>NUCLEOTIDE SEQUENCE [LARGE SCALE GENOMIC DNA]</scope>
</reference>
<evidence type="ECO:0000313" key="5">
    <source>
        <dbReference type="Proteomes" id="UP000038040"/>
    </source>
</evidence>
<keyword evidence="2" id="KW-0325">Glycoprotein</keyword>
<organism evidence="5 7">
    <name type="scientific">Dracunculus medinensis</name>
    <name type="common">Guinea worm</name>
    <dbReference type="NCBI Taxonomy" id="318479"/>
    <lineage>
        <taxon>Eukaryota</taxon>
        <taxon>Metazoa</taxon>
        <taxon>Ecdysozoa</taxon>
        <taxon>Nematoda</taxon>
        <taxon>Chromadorea</taxon>
        <taxon>Rhabditida</taxon>
        <taxon>Spirurina</taxon>
        <taxon>Dracunculoidea</taxon>
        <taxon>Dracunculidae</taxon>
        <taxon>Dracunculus</taxon>
    </lineage>
</organism>
<dbReference type="Proteomes" id="UP000274756">
    <property type="component" value="Unassembled WGS sequence"/>
</dbReference>
<protein>
    <submittedName>
        <fullName evidence="7">Gamma interferon inducible lysosomal thiol reductase</fullName>
    </submittedName>
</protein>
<dbReference type="EMBL" id="UYYG01001164">
    <property type="protein sequence ID" value="VDN58006.1"/>
    <property type="molecule type" value="Genomic_DNA"/>
</dbReference>
<accession>A0A0N4UA26</accession>